<keyword evidence="4" id="KW-0653">Protein transport</keyword>
<dbReference type="Gene3D" id="1.20.1250.20">
    <property type="entry name" value="MFS general substrate transporter like domains"/>
    <property type="match status" value="1"/>
</dbReference>
<dbReference type="SUPFAM" id="SSF103473">
    <property type="entry name" value="MFS general substrate transporter"/>
    <property type="match status" value="1"/>
</dbReference>
<dbReference type="GO" id="GO:0016020">
    <property type="term" value="C:membrane"/>
    <property type="evidence" value="ECO:0007669"/>
    <property type="project" value="UniProtKB-SubCell"/>
</dbReference>
<dbReference type="GO" id="GO:0022857">
    <property type="term" value="F:transmembrane transporter activity"/>
    <property type="evidence" value="ECO:0007669"/>
    <property type="project" value="InterPro"/>
</dbReference>
<accession>A0A820JE49</accession>
<dbReference type="EMBL" id="CAJOAZ010018381">
    <property type="protein sequence ID" value="CAF4325551.1"/>
    <property type="molecule type" value="Genomic_DNA"/>
</dbReference>
<name>A0A820JE49_9BILA</name>
<reference evidence="8" key="1">
    <citation type="submission" date="2021-02" db="EMBL/GenBank/DDBJ databases">
        <authorList>
            <person name="Nowell W R."/>
        </authorList>
    </citation>
    <scope>NUCLEOTIDE SEQUENCE</scope>
</reference>
<evidence type="ECO:0000256" key="5">
    <source>
        <dbReference type="ARBA" id="ARBA00022989"/>
    </source>
</evidence>
<keyword evidence="4" id="KW-0571">Peptide transport</keyword>
<comment type="caution">
    <text evidence="8">The sequence shown here is derived from an EMBL/GenBank/DDBJ whole genome shotgun (WGS) entry which is preliminary data.</text>
</comment>
<dbReference type="InterPro" id="IPR036259">
    <property type="entry name" value="MFS_trans_sf"/>
</dbReference>
<dbReference type="Proteomes" id="UP000663844">
    <property type="component" value="Unassembled WGS sequence"/>
</dbReference>
<feature type="non-terminal residue" evidence="8">
    <location>
        <position position="1"/>
    </location>
</feature>
<dbReference type="Pfam" id="PF00854">
    <property type="entry name" value="PTR2"/>
    <property type="match status" value="1"/>
</dbReference>
<evidence type="ECO:0000256" key="4">
    <source>
        <dbReference type="ARBA" id="ARBA00022856"/>
    </source>
</evidence>
<evidence type="ECO:0000313" key="9">
    <source>
        <dbReference type="Proteomes" id="UP000663844"/>
    </source>
</evidence>
<dbReference type="PANTHER" id="PTHR11654">
    <property type="entry name" value="OLIGOPEPTIDE TRANSPORTER-RELATED"/>
    <property type="match status" value="1"/>
</dbReference>
<evidence type="ECO:0000256" key="3">
    <source>
        <dbReference type="ARBA" id="ARBA00022692"/>
    </source>
</evidence>
<evidence type="ECO:0000256" key="2">
    <source>
        <dbReference type="ARBA" id="ARBA00005982"/>
    </source>
</evidence>
<dbReference type="GO" id="GO:0015833">
    <property type="term" value="P:peptide transport"/>
    <property type="evidence" value="ECO:0007669"/>
    <property type="project" value="UniProtKB-KW"/>
</dbReference>
<keyword evidence="6 7" id="KW-0472">Membrane</keyword>
<dbReference type="AlphaFoldDB" id="A0A820JE49"/>
<organism evidence="8 9">
    <name type="scientific">Adineta steineri</name>
    <dbReference type="NCBI Taxonomy" id="433720"/>
    <lineage>
        <taxon>Eukaryota</taxon>
        <taxon>Metazoa</taxon>
        <taxon>Spiralia</taxon>
        <taxon>Gnathifera</taxon>
        <taxon>Rotifera</taxon>
        <taxon>Eurotatoria</taxon>
        <taxon>Bdelloidea</taxon>
        <taxon>Adinetida</taxon>
        <taxon>Adinetidae</taxon>
        <taxon>Adineta</taxon>
    </lineage>
</organism>
<feature type="transmembrane region" description="Helical" evidence="7">
    <location>
        <begin position="143"/>
        <end position="164"/>
    </location>
</feature>
<protein>
    <submittedName>
        <fullName evidence="8">Uncharacterized protein</fullName>
    </submittedName>
</protein>
<evidence type="ECO:0000256" key="7">
    <source>
        <dbReference type="SAM" id="Phobius"/>
    </source>
</evidence>
<feature type="transmembrane region" description="Helical" evidence="7">
    <location>
        <begin position="170"/>
        <end position="191"/>
    </location>
</feature>
<keyword evidence="3 7" id="KW-0812">Transmembrane</keyword>
<keyword evidence="5 7" id="KW-1133">Transmembrane helix</keyword>
<proteinExistence type="inferred from homology"/>
<comment type="subcellular location">
    <subcellularLocation>
        <location evidence="1">Membrane</location>
        <topology evidence="1">Multi-pass membrane protein</topology>
    </subcellularLocation>
</comment>
<dbReference type="InterPro" id="IPR000109">
    <property type="entry name" value="POT_fam"/>
</dbReference>
<sequence>NQLSTNLVSQAAQMNVGPLPNDVLQNIDPLVLIVFIPIFDKVIYPTLRRFKIKFPSIVRITCGFICVSIAMAWAAFVQHQIYSTGPNYDFTKPCPGCPRFNNIVVAWQIPTYFFIAISEIFASITGLEYAFTQAPASMKSIVMSLYLFTSAIGSTLNFTLVPVTVNPKLLWMYTSLSIMSFSVGILFFLIFRNEQKVRVVVVSND</sequence>
<keyword evidence="4" id="KW-0813">Transport</keyword>
<gene>
    <name evidence="8" type="ORF">OXD698_LOCUS47409</name>
</gene>
<feature type="transmembrane region" description="Helical" evidence="7">
    <location>
        <begin position="56"/>
        <end position="76"/>
    </location>
</feature>
<evidence type="ECO:0000256" key="1">
    <source>
        <dbReference type="ARBA" id="ARBA00004141"/>
    </source>
</evidence>
<evidence type="ECO:0000313" key="8">
    <source>
        <dbReference type="EMBL" id="CAF4325551.1"/>
    </source>
</evidence>
<comment type="similarity">
    <text evidence="2">Belongs to the major facilitator superfamily. Proton-dependent oligopeptide transporter (POT/PTR) (TC 2.A.17) family.</text>
</comment>
<feature type="transmembrane region" description="Helical" evidence="7">
    <location>
        <begin position="109"/>
        <end position="131"/>
    </location>
</feature>
<evidence type="ECO:0000256" key="6">
    <source>
        <dbReference type="ARBA" id="ARBA00023136"/>
    </source>
</evidence>